<dbReference type="Gene3D" id="3.40.1830.10">
    <property type="entry name" value="Thermophilic metalloprotease (M29)"/>
    <property type="match status" value="1"/>
</dbReference>
<keyword evidence="7" id="KW-0479">Metal-binding</keyword>
<organism evidence="11 12">
    <name type="scientific">Halorubrum trueperi</name>
    <dbReference type="NCBI Taxonomy" id="2004704"/>
    <lineage>
        <taxon>Archaea</taxon>
        <taxon>Methanobacteriati</taxon>
        <taxon>Methanobacteriota</taxon>
        <taxon>Stenosarchaea group</taxon>
        <taxon>Halobacteria</taxon>
        <taxon>Halobacteriales</taxon>
        <taxon>Haloferacaceae</taxon>
        <taxon>Halorubrum</taxon>
    </lineage>
</organism>
<dbReference type="InterPro" id="IPR052170">
    <property type="entry name" value="M29_Exopeptidase"/>
</dbReference>
<reference evidence="11 12" key="1">
    <citation type="journal article" date="2019" name="Int. J. Syst. Evol. Microbiol.">
        <title>The Global Catalogue of Microorganisms (GCM) 10K type strain sequencing project: providing services to taxonomists for standard genome sequencing and annotation.</title>
        <authorList>
            <consortium name="The Broad Institute Genomics Platform"/>
            <consortium name="The Broad Institute Genome Sequencing Center for Infectious Disease"/>
            <person name="Wu L."/>
            <person name="Ma J."/>
        </authorList>
    </citation>
    <scope>NUCLEOTIDE SEQUENCE [LARGE SCALE GENOMIC DNA]</scope>
    <source>
        <strain evidence="11 12">Y73</strain>
    </source>
</reference>
<evidence type="ECO:0000256" key="6">
    <source>
        <dbReference type="ARBA" id="ARBA00022670"/>
    </source>
</evidence>
<comment type="cofactor">
    <cofactor evidence="1">
        <name>Co(2+)</name>
        <dbReference type="ChEBI" id="CHEBI:48828"/>
    </cofactor>
</comment>
<feature type="region of interest" description="Disordered" evidence="10">
    <location>
        <begin position="69"/>
        <end position="92"/>
    </location>
</feature>
<dbReference type="Proteomes" id="UP001596333">
    <property type="component" value="Unassembled WGS sequence"/>
</dbReference>
<keyword evidence="5 11" id="KW-0031">Aminopeptidase</keyword>
<keyword evidence="6" id="KW-0645">Protease</keyword>
<dbReference type="RefSeq" id="WP_379769607.1">
    <property type="nucleotide sequence ID" value="NZ_JBHSXI010000016.1"/>
</dbReference>
<evidence type="ECO:0000256" key="3">
    <source>
        <dbReference type="ARBA" id="ARBA00001947"/>
    </source>
</evidence>
<evidence type="ECO:0000256" key="10">
    <source>
        <dbReference type="SAM" id="MobiDB-lite"/>
    </source>
</evidence>
<dbReference type="AlphaFoldDB" id="A0ABD5UT46"/>
<comment type="cofactor">
    <cofactor evidence="3">
        <name>Zn(2+)</name>
        <dbReference type="ChEBI" id="CHEBI:29105"/>
    </cofactor>
</comment>
<keyword evidence="12" id="KW-1185">Reference proteome</keyword>
<evidence type="ECO:0000256" key="7">
    <source>
        <dbReference type="ARBA" id="ARBA00022723"/>
    </source>
</evidence>
<feature type="compositionally biased region" description="Acidic residues" evidence="10">
    <location>
        <begin position="76"/>
        <end position="86"/>
    </location>
</feature>
<evidence type="ECO:0000256" key="2">
    <source>
        <dbReference type="ARBA" id="ARBA00001946"/>
    </source>
</evidence>
<proteinExistence type="inferred from homology"/>
<dbReference type="InterPro" id="IPR000787">
    <property type="entry name" value="Peptidase_M29"/>
</dbReference>
<evidence type="ECO:0000256" key="8">
    <source>
        <dbReference type="ARBA" id="ARBA00022801"/>
    </source>
</evidence>
<dbReference type="PRINTS" id="PR00919">
    <property type="entry name" value="THERMOPTASE"/>
</dbReference>
<dbReference type="GO" id="GO:0004177">
    <property type="term" value="F:aminopeptidase activity"/>
    <property type="evidence" value="ECO:0007669"/>
    <property type="project" value="UniProtKB-KW"/>
</dbReference>
<comment type="caution">
    <text evidence="11">The sequence shown here is derived from an EMBL/GenBank/DDBJ whole genome shotgun (WGS) entry which is preliminary data.</text>
</comment>
<dbReference type="EMBL" id="JBHSXI010000016">
    <property type="protein sequence ID" value="MFC6890096.1"/>
    <property type="molecule type" value="Genomic_DNA"/>
</dbReference>
<name>A0ABD5UT46_9EURY</name>
<dbReference type="SUPFAM" id="SSF144052">
    <property type="entry name" value="Thermophilic metalloprotease-like"/>
    <property type="match status" value="1"/>
</dbReference>
<gene>
    <name evidence="11" type="ORF">ACFQEY_13910</name>
</gene>
<dbReference type="PANTHER" id="PTHR34448:SF1">
    <property type="entry name" value="BLL6088 PROTEIN"/>
    <property type="match status" value="1"/>
</dbReference>
<evidence type="ECO:0000256" key="5">
    <source>
        <dbReference type="ARBA" id="ARBA00022438"/>
    </source>
</evidence>
<comment type="cofactor">
    <cofactor evidence="2">
        <name>Mg(2+)</name>
        <dbReference type="ChEBI" id="CHEBI:18420"/>
    </cofactor>
</comment>
<dbReference type="InterPro" id="IPR035097">
    <property type="entry name" value="M29_N-terminal"/>
</dbReference>
<evidence type="ECO:0000313" key="12">
    <source>
        <dbReference type="Proteomes" id="UP001596333"/>
    </source>
</evidence>
<dbReference type="GO" id="GO:0046872">
    <property type="term" value="F:metal ion binding"/>
    <property type="evidence" value="ECO:0007669"/>
    <property type="project" value="UniProtKB-KW"/>
</dbReference>
<dbReference type="Pfam" id="PF02073">
    <property type="entry name" value="Peptidase_M29"/>
    <property type="match status" value="1"/>
</dbReference>
<evidence type="ECO:0000256" key="9">
    <source>
        <dbReference type="ARBA" id="ARBA00023049"/>
    </source>
</evidence>
<dbReference type="GO" id="GO:0008237">
    <property type="term" value="F:metallopeptidase activity"/>
    <property type="evidence" value="ECO:0007669"/>
    <property type="project" value="UniProtKB-KW"/>
</dbReference>
<evidence type="ECO:0000256" key="1">
    <source>
        <dbReference type="ARBA" id="ARBA00001941"/>
    </source>
</evidence>
<protein>
    <submittedName>
        <fullName evidence="11">Aminopeptidase</fullName>
    </submittedName>
</protein>
<dbReference type="PANTHER" id="PTHR34448">
    <property type="entry name" value="AMINOPEPTIDASE"/>
    <property type="match status" value="1"/>
</dbReference>
<sequence length="389" mass="41905">MDERVREHAAVLVDWSARVEAGDDVVVSVAEDAHDLGVAVAEALGERGANVTTLYGSEEVSRAYLKGSEERADGGGDGEGDGDDGGDAPVFDSDPAVDRAIFEAADAYLRLGGGRNTTATADVDRRTRRAYAKARKGVREARMDTDWVSTVHPTRSLAQQAGMAHEEYKDFVYDAVLRDWEALADEMARMKDVLDEGHEVRIVTERENAPDTDVTMSIAGRTAVNSAASVAYDSHNLPSGEVFTAPYDTAGEAFFDVPMTIDATRVRNVHLVFEDGAVVDFAAAAGEDALASVLDTDAGARRLGELGIGMNRGIDRFTDSILFDEKMGDTIHLAVGRAYDACLPDGESGNDSAVHVDMISDVSENSRMEVDGEVVQRNGRFRWEDGFEG</sequence>
<keyword evidence="8" id="KW-0378">Hydrolase</keyword>
<comment type="similarity">
    <text evidence="4">Belongs to the peptidase M29 family.</text>
</comment>
<dbReference type="GO" id="GO:0006508">
    <property type="term" value="P:proteolysis"/>
    <property type="evidence" value="ECO:0007669"/>
    <property type="project" value="UniProtKB-KW"/>
</dbReference>
<evidence type="ECO:0000313" key="11">
    <source>
        <dbReference type="EMBL" id="MFC6890096.1"/>
    </source>
</evidence>
<evidence type="ECO:0000256" key="4">
    <source>
        <dbReference type="ARBA" id="ARBA00008236"/>
    </source>
</evidence>
<keyword evidence="9" id="KW-0482">Metalloprotease</keyword>
<accession>A0ABD5UT46</accession>